<evidence type="ECO:0000313" key="1">
    <source>
        <dbReference type="EMBL" id="MBD3324516.1"/>
    </source>
</evidence>
<accession>A0A9D5JV69</accession>
<evidence type="ECO:0000313" key="2">
    <source>
        <dbReference type="Proteomes" id="UP000649604"/>
    </source>
</evidence>
<sequence>MTSINQDRLAHILSQKLQTPVHITEIHKIGEGVTSEHFRVHTEEHQDFVLKRIHANDFGFELAERKIQSVLISHNMHRRFPIPPESLGVLLMNQNGDLYLLPEIGEQTVA</sequence>
<organism evidence="1 2">
    <name type="scientific">candidate division KSB3 bacterium</name>
    <dbReference type="NCBI Taxonomy" id="2044937"/>
    <lineage>
        <taxon>Bacteria</taxon>
        <taxon>candidate division KSB3</taxon>
    </lineage>
</organism>
<gene>
    <name evidence="1" type="ORF">GF339_08020</name>
</gene>
<protein>
    <submittedName>
        <fullName evidence="1">Uncharacterized protein</fullName>
    </submittedName>
</protein>
<dbReference type="SUPFAM" id="SSF56112">
    <property type="entry name" value="Protein kinase-like (PK-like)"/>
    <property type="match status" value="1"/>
</dbReference>
<reference evidence="1" key="1">
    <citation type="submission" date="2019-11" db="EMBL/GenBank/DDBJ databases">
        <title>Microbial mats filling the niche in hypersaline microbial mats.</title>
        <authorList>
            <person name="Wong H.L."/>
            <person name="Macleod F.I."/>
            <person name="White R.A. III"/>
            <person name="Burns B.P."/>
        </authorList>
    </citation>
    <scope>NUCLEOTIDE SEQUENCE</scope>
    <source>
        <strain evidence="1">Rbin_158</strain>
    </source>
</reference>
<dbReference type="AlphaFoldDB" id="A0A9D5JV69"/>
<proteinExistence type="predicted"/>
<name>A0A9D5JV69_9BACT</name>
<comment type="caution">
    <text evidence="1">The sequence shown here is derived from an EMBL/GenBank/DDBJ whole genome shotgun (WGS) entry which is preliminary data.</text>
</comment>
<dbReference type="Proteomes" id="UP000649604">
    <property type="component" value="Unassembled WGS sequence"/>
</dbReference>
<dbReference type="EMBL" id="WJJP01000249">
    <property type="protein sequence ID" value="MBD3324516.1"/>
    <property type="molecule type" value="Genomic_DNA"/>
</dbReference>
<dbReference type="InterPro" id="IPR011009">
    <property type="entry name" value="Kinase-like_dom_sf"/>
</dbReference>